<keyword evidence="5 6" id="KW-0472">Membrane</keyword>
<dbReference type="PANTHER" id="PTHR11266">
    <property type="entry name" value="PEROXISOMAL MEMBRANE PROTEIN 2, PXMP2 MPV17"/>
    <property type="match status" value="1"/>
</dbReference>
<evidence type="ECO:0000256" key="1">
    <source>
        <dbReference type="ARBA" id="ARBA00004141"/>
    </source>
</evidence>
<keyword evidence="4 6" id="KW-1133">Transmembrane helix</keyword>
<gene>
    <name evidence="7" type="ORF">WJX72_004536</name>
</gene>
<evidence type="ECO:0000313" key="8">
    <source>
        <dbReference type="Proteomes" id="UP001489004"/>
    </source>
</evidence>
<accession>A0AAW1PEX5</accession>
<dbReference type="EMBL" id="JALJOR010000013">
    <property type="protein sequence ID" value="KAK9806839.1"/>
    <property type="molecule type" value="Genomic_DNA"/>
</dbReference>
<dbReference type="GO" id="GO:0005737">
    <property type="term" value="C:cytoplasm"/>
    <property type="evidence" value="ECO:0007669"/>
    <property type="project" value="TreeGrafter"/>
</dbReference>
<keyword evidence="8" id="KW-1185">Reference proteome</keyword>
<feature type="transmembrane region" description="Helical" evidence="6">
    <location>
        <begin position="38"/>
        <end position="57"/>
    </location>
</feature>
<evidence type="ECO:0000256" key="4">
    <source>
        <dbReference type="ARBA" id="ARBA00022989"/>
    </source>
</evidence>
<sequence length="206" mass="22456">MLQRHPLKTQAITTGLLWATGDYIAQRMEGKGIDRRRAALSVVYGASVIGPVGHHWYHGLDKAVSRCFLPGSLPFLAAKVAADTFVFTPAHVAAFFAFMTVAEGGRWKDVKQKFQQDFVPTFVAEAIIWPPYQYLNFARVPVQHQLLMCNAGAVLDGTFLSWARKQTGWMSYVVPRMQAIGVVAAEAASDSLPNGPPALPAAPSSL</sequence>
<dbReference type="GO" id="GO:0016020">
    <property type="term" value="C:membrane"/>
    <property type="evidence" value="ECO:0007669"/>
    <property type="project" value="UniProtKB-SubCell"/>
</dbReference>
<dbReference type="PANTHER" id="PTHR11266:SF17">
    <property type="entry name" value="PROTEIN MPV17"/>
    <property type="match status" value="1"/>
</dbReference>
<dbReference type="InterPro" id="IPR007248">
    <property type="entry name" value="Mpv17_PMP22"/>
</dbReference>
<feature type="transmembrane region" description="Helical" evidence="6">
    <location>
        <begin position="77"/>
        <end position="102"/>
    </location>
</feature>
<evidence type="ECO:0000256" key="3">
    <source>
        <dbReference type="ARBA" id="ARBA00022692"/>
    </source>
</evidence>
<evidence type="ECO:0000256" key="2">
    <source>
        <dbReference type="ARBA" id="ARBA00006824"/>
    </source>
</evidence>
<evidence type="ECO:0000313" key="7">
    <source>
        <dbReference type="EMBL" id="KAK9806839.1"/>
    </source>
</evidence>
<organism evidence="7 8">
    <name type="scientific">[Myrmecia] bisecta</name>
    <dbReference type="NCBI Taxonomy" id="41462"/>
    <lineage>
        <taxon>Eukaryota</taxon>
        <taxon>Viridiplantae</taxon>
        <taxon>Chlorophyta</taxon>
        <taxon>core chlorophytes</taxon>
        <taxon>Trebouxiophyceae</taxon>
        <taxon>Trebouxiales</taxon>
        <taxon>Trebouxiaceae</taxon>
        <taxon>Myrmecia</taxon>
    </lineage>
</organism>
<dbReference type="AlphaFoldDB" id="A0AAW1PEX5"/>
<proteinExistence type="inferred from homology"/>
<name>A0AAW1PEX5_9CHLO</name>
<comment type="subcellular location">
    <subcellularLocation>
        <location evidence="1">Membrane</location>
        <topology evidence="1">Multi-pass membrane protein</topology>
    </subcellularLocation>
</comment>
<dbReference type="Pfam" id="PF04117">
    <property type="entry name" value="Mpv17_PMP22"/>
    <property type="match status" value="1"/>
</dbReference>
<evidence type="ECO:0000256" key="5">
    <source>
        <dbReference type="ARBA" id="ARBA00023136"/>
    </source>
</evidence>
<keyword evidence="3 6" id="KW-0812">Transmembrane</keyword>
<comment type="caution">
    <text evidence="7">The sequence shown here is derived from an EMBL/GenBank/DDBJ whole genome shotgun (WGS) entry which is preliminary data.</text>
</comment>
<protein>
    <submittedName>
        <fullName evidence="7">Uncharacterized protein</fullName>
    </submittedName>
</protein>
<reference evidence="7 8" key="1">
    <citation type="journal article" date="2024" name="Nat. Commun.">
        <title>Phylogenomics reveals the evolutionary origins of lichenization in chlorophyte algae.</title>
        <authorList>
            <person name="Puginier C."/>
            <person name="Libourel C."/>
            <person name="Otte J."/>
            <person name="Skaloud P."/>
            <person name="Haon M."/>
            <person name="Grisel S."/>
            <person name="Petersen M."/>
            <person name="Berrin J.G."/>
            <person name="Delaux P.M."/>
            <person name="Dal Grande F."/>
            <person name="Keller J."/>
        </authorList>
    </citation>
    <scope>NUCLEOTIDE SEQUENCE [LARGE SCALE GENOMIC DNA]</scope>
    <source>
        <strain evidence="7 8">SAG 2043</strain>
    </source>
</reference>
<comment type="similarity">
    <text evidence="2 6">Belongs to the peroxisomal membrane protein PXMP2/4 family.</text>
</comment>
<dbReference type="Proteomes" id="UP001489004">
    <property type="component" value="Unassembled WGS sequence"/>
</dbReference>
<evidence type="ECO:0000256" key="6">
    <source>
        <dbReference type="RuleBase" id="RU363053"/>
    </source>
</evidence>